<comment type="caution">
    <text evidence="1">The sequence shown here is derived from an EMBL/GenBank/DDBJ whole genome shotgun (WGS) entry which is preliminary data.</text>
</comment>
<organism evidence="1 2">
    <name type="scientific">Durusdinium trenchii</name>
    <dbReference type="NCBI Taxonomy" id="1381693"/>
    <lineage>
        <taxon>Eukaryota</taxon>
        <taxon>Sar</taxon>
        <taxon>Alveolata</taxon>
        <taxon>Dinophyceae</taxon>
        <taxon>Suessiales</taxon>
        <taxon>Symbiodiniaceae</taxon>
        <taxon>Durusdinium</taxon>
    </lineage>
</organism>
<accession>A0ABP0PJH0</accession>
<name>A0ABP0PJH0_9DINO</name>
<dbReference type="EMBL" id="CAXAMM010036703">
    <property type="protein sequence ID" value="CAK9076166.1"/>
    <property type="molecule type" value="Genomic_DNA"/>
</dbReference>
<evidence type="ECO:0000313" key="2">
    <source>
        <dbReference type="Proteomes" id="UP001642464"/>
    </source>
</evidence>
<keyword evidence="2" id="KW-1185">Reference proteome</keyword>
<sequence length="118" mass="13559">QASEFLGAAFPLPRKVELWQRGWPCSGVALRFGCRARETRELLGVEVRELSRIDCGQITARVDQVGATRVPTLPTDCWFTLAEDDFLRYHDLDMALFHGNLRANCEKRYRAWVPHGRL</sequence>
<evidence type="ECO:0000313" key="1">
    <source>
        <dbReference type="EMBL" id="CAK9076166.1"/>
    </source>
</evidence>
<reference evidence="1 2" key="1">
    <citation type="submission" date="2024-02" db="EMBL/GenBank/DDBJ databases">
        <authorList>
            <person name="Chen Y."/>
            <person name="Shah S."/>
            <person name="Dougan E. K."/>
            <person name="Thang M."/>
            <person name="Chan C."/>
        </authorList>
    </citation>
    <scope>NUCLEOTIDE SEQUENCE [LARGE SCALE GENOMIC DNA]</scope>
</reference>
<proteinExistence type="predicted"/>
<feature type="non-terminal residue" evidence="1">
    <location>
        <position position="1"/>
    </location>
</feature>
<dbReference type="Proteomes" id="UP001642464">
    <property type="component" value="Unassembled WGS sequence"/>
</dbReference>
<protein>
    <submittedName>
        <fullName evidence="1">Uncharacterized protein</fullName>
    </submittedName>
</protein>
<gene>
    <name evidence="1" type="ORF">SCF082_LOCUS36778</name>
</gene>